<dbReference type="Proteomes" id="UP000275256">
    <property type="component" value="Unassembled WGS sequence"/>
</dbReference>
<name>A0A3M0GK69_9ACTN</name>
<keyword evidence="1" id="KW-0812">Transmembrane</keyword>
<comment type="caution">
    <text evidence="2">The sequence shown here is derived from an EMBL/GenBank/DDBJ whole genome shotgun (WGS) entry which is preliminary data.</text>
</comment>
<keyword evidence="1" id="KW-1133">Transmembrane helix</keyword>
<evidence type="ECO:0000256" key="1">
    <source>
        <dbReference type="SAM" id="Phobius"/>
    </source>
</evidence>
<feature type="transmembrane region" description="Helical" evidence="1">
    <location>
        <begin position="82"/>
        <end position="102"/>
    </location>
</feature>
<sequence>MRRPLRITLAVLLALTALFSFLMALPSAVVTFSVPSGKQDGGTVQRTHVEEWGVAASVGAGITLLVTLAWVVLAARRPRRRAAWLAVLGLVTAVLVIVVLIVNELGSKTF</sequence>
<feature type="transmembrane region" description="Helical" evidence="1">
    <location>
        <begin position="55"/>
        <end position="75"/>
    </location>
</feature>
<dbReference type="EMBL" id="REFW01000001">
    <property type="protein sequence ID" value="RMB62013.1"/>
    <property type="molecule type" value="Genomic_DNA"/>
</dbReference>
<accession>A0A3M0GK69</accession>
<gene>
    <name evidence="2" type="ORF">EAX62_05350</name>
</gene>
<dbReference type="AlphaFoldDB" id="A0A3M0GK69"/>
<evidence type="ECO:0000313" key="2">
    <source>
        <dbReference type="EMBL" id="RMB62013.1"/>
    </source>
</evidence>
<reference evidence="2 3" key="1">
    <citation type="submission" date="2018-10" db="EMBL/GenBank/DDBJ databases">
        <title>Tessaracoccus antarcticuss sp. nov., isolated from sediment.</title>
        <authorList>
            <person name="Zhou L.Y."/>
            <person name="Du Z.J."/>
        </authorList>
    </citation>
    <scope>NUCLEOTIDE SEQUENCE [LARGE SCALE GENOMIC DNA]</scope>
    <source>
        <strain evidence="2 3">JDX10</strain>
    </source>
</reference>
<keyword evidence="1" id="KW-0472">Membrane</keyword>
<keyword evidence="3" id="KW-1185">Reference proteome</keyword>
<dbReference type="RefSeq" id="WP_121900561.1">
    <property type="nucleotide sequence ID" value="NZ_REFW01000001.1"/>
</dbReference>
<protein>
    <submittedName>
        <fullName evidence="2">Uncharacterized protein</fullName>
    </submittedName>
</protein>
<organism evidence="2 3">
    <name type="scientific">Tessaracoccus antarcticus</name>
    <dbReference type="NCBI Taxonomy" id="2479848"/>
    <lineage>
        <taxon>Bacteria</taxon>
        <taxon>Bacillati</taxon>
        <taxon>Actinomycetota</taxon>
        <taxon>Actinomycetes</taxon>
        <taxon>Propionibacteriales</taxon>
        <taxon>Propionibacteriaceae</taxon>
        <taxon>Tessaracoccus</taxon>
    </lineage>
</organism>
<proteinExistence type="predicted"/>
<evidence type="ECO:0000313" key="3">
    <source>
        <dbReference type="Proteomes" id="UP000275256"/>
    </source>
</evidence>